<keyword evidence="7 8" id="KW-0472">Membrane</keyword>
<keyword evidence="4" id="KW-1003">Cell membrane</keyword>
<protein>
    <submittedName>
        <fullName evidence="9">Iron complex transport system permease protein</fullName>
    </submittedName>
</protein>
<dbReference type="InterPro" id="IPR000522">
    <property type="entry name" value="ABC_transptr_permease_BtuC"/>
</dbReference>
<evidence type="ECO:0000256" key="4">
    <source>
        <dbReference type="ARBA" id="ARBA00022475"/>
    </source>
</evidence>
<keyword evidence="10" id="KW-1185">Reference proteome</keyword>
<feature type="transmembrane region" description="Helical" evidence="8">
    <location>
        <begin position="21"/>
        <end position="42"/>
    </location>
</feature>
<feature type="transmembrane region" description="Helical" evidence="8">
    <location>
        <begin position="204"/>
        <end position="228"/>
    </location>
</feature>
<evidence type="ECO:0000256" key="1">
    <source>
        <dbReference type="ARBA" id="ARBA00004651"/>
    </source>
</evidence>
<feature type="transmembrane region" description="Helical" evidence="8">
    <location>
        <begin position="315"/>
        <end position="335"/>
    </location>
</feature>
<dbReference type="InterPro" id="IPR037294">
    <property type="entry name" value="ABC_BtuC-like"/>
</dbReference>
<evidence type="ECO:0000256" key="6">
    <source>
        <dbReference type="ARBA" id="ARBA00022989"/>
    </source>
</evidence>
<dbReference type="RefSeq" id="WP_142092864.1">
    <property type="nucleotide sequence ID" value="NZ_BAAAMD010000001.1"/>
</dbReference>
<dbReference type="GO" id="GO:0005886">
    <property type="term" value="C:plasma membrane"/>
    <property type="evidence" value="ECO:0007669"/>
    <property type="project" value="UniProtKB-SubCell"/>
</dbReference>
<evidence type="ECO:0000256" key="8">
    <source>
        <dbReference type="SAM" id="Phobius"/>
    </source>
</evidence>
<dbReference type="CDD" id="cd06550">
    <property type="entry name" value="TM_ABC_iron-siderophores_like"/>
    <property type="match status" value="1"/>
</dbReference>
<evidence type="ECO:0000256" key="7">
    <source>
        <dbReference type="ARBA" id="ARBA00023136"/>
    </source>
</evidence>
<feature type="transmembrane region" description="Helical" evidence="8">
    <location>
        <begin position="159"/>
        <end position="177"/>
    </location>
</feature>
<feature type="transmembrane region" description="Helical" evidence="8">
    <location>
        <begin position="106"/>
        <end position="124"/>
    </location>
</feature>
<evidence type="ECO:0000256" key="2">
    <source>
        <dbReference type="ARBA" id="ARBA00007935"/>
    </source>
</evidence>
<dbReference type="GO" id="GO:0022857">
    <property type="term" value="F:transmembrane transporter activity"/>
    <property type="evidence" value="ECO:0007669"/>
    <property type="project" value="InterPro"/>
</dbReference>
<dbReference type="Gene3D" id="1.10.3470.10">
    <property type="entry name" value="ABC transporter involved in vitamin B12 uptake, BtuC"/>
    <property type="match status" value="1"/>
</dbReference>
<evidence type="ECO:0000313" key="10">
    <source>
        <dbReference type="Proteomes" id="UP000316196"/>
    </source>
</evidence>
<dbReference type="SUPFAM" id="SSF81345">
    <property type="entry name" value="ABC transporter involved in vitamin B12 uptake, BtuC"/>
    <property type="match status" value="1"/>
</dbReference>
<dbReference type="PANTHER" id="PTHR30472:SF24">
    <property type="entry name" value="FERRIC ENTEROBACTIN TRANSPORT SYSTEM PERMEASE PROTEIN FEPG"/>
    <property type="match status" value="1"/>
</dbReference>
<proteinExistence type="inferred from homology"/>
<comment type="caution">
    <text evidence="9">The sequence shown here is derived from an EMBL/GenBank/DDBJ whole genome shotgun (WGS) entry which is preliminary data.</text>
</comment>
<dbReference type="Pfam" id="PF01032">
    <property type="entry name" value="FecCD"/>
    <property type="match status" value="1"/>
</dbReference>
<evidence type="ECO:0000256" key="3">
    <source>
        <dbReference type="ARBA" id="ARBA00022448"/>
    </source>
</evidence>
<dbReference type="Proteomes" id="UP000316196">
    <property type="component" value="Unassembled WGS sequence"/>
</dbReference>
<keyword evidence="3" id="KW-0813">Transport</keyword>
<evidence type="ECO:0000313" key="9">
    <source>
        <dbReference type="EMBL" id="TQL63103.1"/>
    </source>
</evidence>
<feature type="transmembrane region" description="Helical" evidence="8">
    <location>
        <begin position="249"/>
        <end position="272"/>
    </location>
</feature>
<dbReference type="EMBL" id="VFOR01000001">
    <property type="protein sequence ID" value="TQL63103.1"/>
    <property type="molecule type" value="Genomic_DNA"/>
</dbReference>
<comment type="similarity">
    <text evidence="2">Belongs to the binding-protein-dependent transport system permease family. FecCD subfamily.</text>
</comment>
<gene>
    <name evidence="9" type="ORF">FB460_0903</name>
</gene>
<organism evidence="9 10">
    <name type="scientific">Propioniferax innocua</name>
    <dbReference type="NCBI Taxonomy" id="1753"/>
    <lineage>
        <taxon>Bacteria</taxon>
        <taxon>Bacillati</taxon>
        <taxon>Actinomycetota</taxon>
        <taxon>Actinomycetes</taxon>
        <taxon>Propionibacteriales</taxon>
        <taxon>Propionibacteriaceae</taxon>
        <taxon>Propioniferax</taxon>
    </lineage>
</organism>
<keyword evidence="6 8" id="KW-1133">Transmembrane helix</keyword>
<dbReference type="GO" id="GO:0033214">
    <property type="term" value="P:siderophore-iron import into cell"/>
    <property type="evidence" value="ECO:0007669"/>
    <property type="project" value="TreeGrafter"/>
</dbReference>
<evidence type="ECO:0000256" key="5">
    <source>
        <dbReference type="ARBA" id="ARBA00022692"/>
    </source>
</evidence>
<reference evidence="9 10" key="1">
    <citation type="submission" date="2019-06" db="EMBL/GenBank/DDBJ databases">
        <title>Sequencing the genomes of 1000 actinobacteria strains.</title>
        <authorList>
            <person name="Klenk H.-P."/>
        </authorList>
    </citation>
    <scope>NUCLEOTIDE SEQUENCE [LARGE SCALE GENOMIC DNA]</scope>
    <source>
        <strain evidence="9 10">DSM 8251</strain>
    </source>
</reference>
<dbReference type="AlphaFoldDB" id="A0A542ZRW8"/>
<feature type="transmembrane region" description="Helical" evidence="8">
    <location>
        <begin position="130"/>
        <end position="147"/>
    </location>
</feature>
<dbReference type="OrthoDB" id="4455417at2"/>
<dbReference type="PANTHER" id="PTHR30472">
    <property type="entry name" value="FERRIC ENTEROBACTIN TRANSPORT SYSTEM PERMEASE PROTEIN"/>
    <property type="match status" value="1"/>
</dbReference>
<feature type="transmembrane region" description="Helical" evidence="8">
    <location>
        <begin position="284"/>
        <end position="303"/>
    </location>
</feature>
<comment type="subcellular location">
    <subcellularLocation>
        <location evidence="1">Cell membrane</location>
        <topology evidence="1">Multi-pass membrane protein</topology>
    </subcellularLocation>
</comment>
<keyword evidence="5 8" id="KW-0812">Transmembrane</keyword>
<feature type="transmembrane region" description="Helical" evidence="8">
    <location>
        <begin position="76"/>
        <end position="94"/>
    </location>
</feature>
<accession>A0A542ZRW8</accession>
<sequence>MSTTKKVLRMGPVALVVRRRVIAVHAGVALAIVAVAIVTLTLGRLGIPLPELPAALLGGAEGKVAFVLERWRGPRLVTAVFAGGLLGMSGALFQAVTRNPLGSPDVIGLGAGAGAGAATASLFLPGFPSAVAAVGGAGIATLAVFGATGRGFASPARTIIAGIAVSALAFSITQYVVSAKLRDAATHLAEYLTGSLNSANDLDIIVSATGAALLIPAGLAIGRAVSLLELGDDAAAGLGVDPQRTRTRAVILSVLASGVAVAATGPVAFVALTAPQITKRLTGTAGVGIVGSALTGAFILSAADLAAQQAPIVSGLPVGVLTMGVGGLYLGYLLVQEHREGQL</sequence>
<name>A0A542ZRW8_9ACTN</name>